<organism evidence="2 3">
    <name type="scientific">Halanaerobacter jeridensis</name>
    <dbReference type="NCBI Taxonomy" id="706427"/>
    <lineage>
        <taxon>Bacteria</taxon>
        <taxon>Bacillati</taxon>
        <taxon>Bacillota</taxon>
        <taxon>Clostridia</taxon>
        <taxon>Halanaerobiales</taxon>
        <taxon>Halobacteroidaceae</taxon>
        <taxon>Halanaerobacter</taxon>
    </lineage>
</organism>
<dbReference type="SMART" id="SM00471">
    <property type="entry name" value="HDc"/>
    <property type="match status" value="1"/>
</dbReference>
<dbReference type="RefSeq" id="WP_204702075.1">
    <property type="nucleotide sequence ID" value="NZ_JAFBDQ010000011.1"/>
</dbReference>
<dbReference type="PANTHER" id="PTHR43155">
    <property type="entry name" value="CYCLIC DI-GMP PHOSPHODIESTERASE PA4108-RELATED"/>
    <property type="match status" value="1"/>
</dbReference>
<sequence length="353" mass="40884">MRLVSVDELEPNMELAKTIYDKNDIPVLKKNTKNLDKYVNHIKKLGIYYVYVRDEISENIDIDYIVKQKLRHQTKNSLKTIADDLKEGQRIDLTKLKQQIKKIIESIVINKDKLIHVQSVRNNDEYVFAHSVNTTILSVKTALNMNMNRKLVKELALGTMLHDVGKMNIRSTVLEKKDELSEKEYQEVQKHVEYGYEWLRKEFDIPSLAKYIVRFHHEKTDGSGYPEGRKEEELHQVVKIVSVCDVFDALTSDRPFRLRWPNNKALDFIISHGGVTFDREVVKAFKDVVALYPIGTKVTLNNGRKALVSGHNEYFPERPEVKVIENAQGNKLDNPHNINLLEANDLVVVDSNF</sequence>
<evidence type="ECO:0000313" key="3">
    <source>
        <dbReference type="Proteomes" id="UP000774000"/>
    </source>
</evidence>
<dbReference type="PROSITE" id="PS51832">
    <property type="entry name" value="HD_GYP"/>
    <property type="match status" value="1"/>
</dbReference>
<keyword evidence="3" id="KW-1185">Reference proteome</keyword>
<dbReference type="EMBL" id="JAFBDQ010000011">
    <property type="protein sequence ID" value="MBM7557318.1"/>
    <property type="molecule type" value="Genomic_DNA"/>
</dbReference>
<accession>A0A939BPU8</accession>
<dbReference type="Proteomes" id="UP000774000">
    <property type="component" value="Unassembled WGS sequence"/>
</dbReference>
<dbReference type="Pfam" id="PF13487">
    <property type="entry name" value="HD_5"/>
    <property type="match status" value="1"/>
</dbReference>
<dbReference type="Gene3D" id="1.10.3210.10">
    <property type="entry name" value="Hypothetical protein af1432"/>
    <property type="match status" value="1"/>
</dbReference>
<feature type="domain" description="HD-GYP" evidence="1">
    <location>
        <begin position="103"/>
        <end position="301"/>
    </location>
</feature>
<name>A0A939BPU8_9FIRM</name>
<dbReference type="PANTHER" id="PTHR43155:SF2">
    <property type="entry name" value="CYCLIC DI-GMP PHOSPHODIESTERASE PA4108"/>
    <property type="match status" value="1"/>
</dbReference>
<dbReference type="SUPFAM" id="SSF109604">
    <property type="entry name" value="HD-domain/PDEase-like"/>
    <property type="match status" value="1"/>
</dbReference>
<dbReference type="CDD" id="cd00077">
    <property type="entry name" value="HDc"/>
    <property type="match status" value="1"/>
</dbReference>
<dbReference type="AlphaFoldDB" id="A0A939BPU8"/>
<dbReference type="InterPro" id="IPR003607">
    <property type="entry name" value="HD/PDEase_dom"/>
</dbReference>
<proteinExistence type="predicted"/>
<evidence type="ECO:0000259" key="1">
    <source>
        <dbReference type="PROSITE" id="PS51832"/>
    </source>
</evidence>
<reference evidence="2" key="1">
    <citation type="submission" date="2021-01" db="EMBL/GenBank/DDBJ databases">
        <title>Genomic Encyclopedia of Type Strains, Phase IV (KMG-IV): sequencing the most valuable type-strain genomes for metagenomic binning, comparative biology and taxonomic classification.</title>
        <authorList>
            <person name="Goeker M."/>
        </authorList>
    </citation>
    <scope>NUCLEOTIDE SEQUENCE</scope>
    <source>
        <strain evidence="2">DSM 23230</strain>
    </source>
</reference>
<gene>
    <name evidence="2" type="ORF">JOC47_002184</name>
</gene>
<evidence type="ECO:0000313" key="2">
    <source>
        <dbReference type="EMBL" id="MBM7557318.1"/>
    </source>
</evidence>
<protein>
    <submittedName>
        <fullName evidence="2">Nucleotidyltransferase with HDIG domain</fullName>
    </submittedName>
</protein>
<dbReference type="InterPro" id="IPR037522">
    <property type="entry name" value="HD_GYP_dom"/>
</dbReference>
<dbReference type="NCBIfam" id="TIGR00277">
    <property type="entry name" value="HDIG"/>
    <property type="match status" value="1"/>
</dbReference>
<dbReference type="InterPro" id="IPR006675">
    <property type="entry name" value="HDIG_dom"/>
</dbReference>
<comment type="caution">
    <text evidence="2">The sequence shown here is derived from an EMBL/GenBank/DDBJ whole genome shotgun (WGS) entry which is preliminary data.</text>
</comment>